<gene>
    <name evidence="1" type="ORF">KI387_021208</name>
</gene>
<name>A0AA38GCU5_TAXCH</name>
<comment type="caution">
    <text evidence="1">The sequence shown here is derived from an EMBL/GenBank/DDBJ whole genome shotgun (WGS) entry which is preliminary data.</text>
</comment>
<protein>
    <submittedName>
        <fullName evidence="1">Uncharacterized protein</fullName>
    </submittedName>
</protein>
<dbReference type="EMBL" id="JAHRHJ020000004">
    <property type="protein sequence ID" value="KAH9319439.1"/>
    <property type="molecule type" value="Genomic_DNA"/>
</dbReference>
<organism evidence="1 2">
    <name type="scientific">Taxus chinensis</name>
    <name type="common">Chinese yew</name>
    <name type="synonym">Taxus wallichiana var. chinensis</name>
    <dbReference type="NCBI Taxonomy" id="29808"/>
    <lineage>
        <taxon>Eukaryota</taxon>
        <taxon>Viridiplantae</taxon>
        <taxon>Streptophyta</taxon>
        <taxon>Embryophyta</taxon>
        <taxon>Tracheophyta</taxon>
        <taxon>Spermatophyta</taxon>
        <taxon>Pinopsida</taxon>
        <taxon>Pinidae</taxon>
        <taxon>Conifers II</taxon>
        <taxon>Cupressales</taxon>
        <taxon>Taxaceae</taxon>
        <taxon>Taxus</taxon>
    </lineage>
</organism>
<feature type="non-terminal residue" evidence="1">
    <location>
        <position position="73"/>
    </location>
</feature>
<evidence type="ECO:0000313" key="1">
    <source>
        <dbReference type="EMBL" id="KAH9319439.1"/>
    </source>
</evidence>
<sequence length="73" mass="8514">EKKLCVGCKSADLPQDGPFRAIRRFLFEIVGIKKYARDAWDFNKVKKLVKRDKEAFSSLLMSGEFIWDSQTEK</sequence>
<dbReference type="Proteomes" id="UP000824469">
    <property type="component" value="Unassembled WGS sequence"/>
</dbReference>
<accession>A0AA38GCU5</accession>
<proteinExistence type="predicted"/>
<evidence type="ECO:0000313" key="2">
    <source>
        <dbReference type="Proteomes" id="UP000824469"/>
    </source>
</evidence>
<reference evidence="1 2" key="1">
    <citation type="journal article" date="2021" name="Nat. Plants">
        <title>The Taxus genome provides insights into paclitaxel biosynthesis.</title>
        <authorList>
            <person name="Xiong X."/>
            <person name="Gou J."/>
            <person name="Liao Q."/>
            <person name="Li Y."/>
            <person name="Zhou Q."/>
            <person name="Bi G."/>
            <person name="Li C."/>
            <person name="Du R."/>
            <person name="Wang X."/>
            <person name="Sun T."/>
            <person name="Guo L."/>
            <person name="Liang H."/>
            <person name="Lu P."/>
            <person name="Wu Y."/>
            <person name="Zhang Z."/>
            <person name="Ro D.K."/>
            <person name="Shang Y."/>
            <person name="Huang S."/>
            <person name="Yan J."/>
        </authorList>
    </citation>
    <scope>NUCLEOTIDE SEQUENCE [LARGE SCALE GENOMIC DNA]</scope>
    <source>
        <strain evidence="1">Ta-2019</strain>
    </source>
</reference>
<dbReference type="AlphaFoldDB" id="A0AA38GCU5"/>
<feature type="non-terminal residue" evidence="1">
    <location>
        <position position="1"/>
    </location>
</feature>
<keyword evidence="2" id="KW-1185">Reference proteome</keyword>